<feature type="compositionally biased region" description="Low complexity" evidence="1">
    <location>
        <begin position="347"/>
        <end position="378"/>
    </location>
</feature>
<feature type="region of interest" description="Disordered" evidence="1">
    <location>
        <begin position="246"/>
        <end position="276"/>
    </location>
</feature>
<name>A0A966DUS4_9SPHI</name>
<evidence type="ECO:0000313" key="3">
    <source>
        <dbReference type="Proteomes" id="UP000638732"/>
    </source>
</evidence>
<dbReference type="RefSeq" id="WP_166586688.1">
    <property type="nucleotide sequence ID" value="NZ_WWEO01000043.1"/>
</dbReference>
<reference evidence="2" key="2">
    <citation type="submission" date="2020-10" db="EMBL/GenBank/DDBJ databases">
        <title>Mucilaginibacter sp. nov., isolated from soil.</title>
        <authorList>
            <person name="Jeon C.O."/>
        </authorList>
    </citation>
    <scope>NUCLEOTIDE SEQUENCE</scope>
    <source>
        <strain evidence="2">R11</strain>
    </source>
</reference>
<feature type="region of interest" description="Disordered" evidence="1">
    <location>
        <begin position="183"/>
        <end position="216"/>
    </location>
</feature>
<feature type="region of interest" description="Disordered" evidence="1">
    <location>
        <begin position="298"/>
        <end position="401"/>
    </location>
</feature>
<reference evidence="2" key="1">
    <citation type="submission" date="2020-01" db="EMBL/GenBank/DDBJ databases">
        <authorList>
            <person name="Seo Y.L."/>
        </authorList>
    </citation>
    <scope>NUCLEOTIDE SEQUENCE</scope>
    <source>
        <strain evidence="2">R11</strain>
    </source>
</reference>
<accession>A0A966DUS4</accession>
<proteinExistence type="predicted"/>
<organism evidence="2 3">
    <name type="scientific">Mucilaginibacter agri</name>
    <dbReference type="NCBI Taxonomy" id="2695265"/>
    <lineage>
        <taxon>Bacteria</taxon>
        <taxon>Pseudomonadati</taxon>
        <taxon>Bacteroidota</taxon>
        <taxon>Sphingobacteriia</taxon>
        <taxon>Sphingobacteriales</taxon>
        <taxon>Sphingobacteriaceae</taxon>
        <taxon>Mucilaginibacter</taxon>
    </lineage>
</organism>
<dbReference type="EMBL" id="WWEO01000043">
    <property type="protein sequence ID" value="NCD70732.1"/>
    <property type="molecule type" value="Genomic_DNA"/>
</dbReference>
<protein>
    <submittedName>
        <fullName evidence="2">Uncharacterized protein</fullName>
    </submittedName>
</protein>
<feature type="compositionally biased region" description="Low complexity" evidence="1">
    <location>
        <begin position="256"/>
        <end position="270"/>
    </location>
</feature>
<dbReference type="Proteomes" id="UP000638732">
    <property type="component" value="Unassembled WGS sequence"/>
</dbReference>
<feature type="compositionally biased region" description="Acidic residues" evidence="1">
    <location>
        <begin position="201"/>
        <end position="211"/>
    </location>
</feature>
<evidence type="ECO:0000256" key="1">
    <source>
        <dbReference type="SAM" id="MobiDB-lite"/>
    </source>
</evidence>
<comment type="caution">
    <text evidence="2">The sequence shown here is derived from an EMBL/GenBank/DDBJ whole genome shotgun (WGS) entry which is preliminary data.</text>
</comment>
<dbReference type="AlphaFoldDB" id="A0A966DUS4"/>
<feature type="compositionally biased region" description="Polar residues" evidence="1">
    <location>
        <begin position="319"/>
        <end position="333"/>
    </location>
</feature>
<evidence type="ECO:0000313" key="2">
    <source>
        <dbReference type="EMBL" id="NCD70732.1"/>
    </source>
</evidence>
<sequence length="504" mass="57577">MRQQDVFKKIGNILQELNEQYDYLKTQTDNIDDLELELFAANSHFLSDHLEILRKLNLQLTKSLPPHQPSAEILPQASFQPAEPELVVEPPVAFAEEVPEQHFTEIEAPTLEEYYDIEEPAGEEPGETTPEFVFDFVNEKAGPQEEQNLAAEPQYELVTEQTEEAYTEPEYQHTEHEETIEIDEPSYQTKEPVATEKEEPVDAFEEPEVDQEDPKAEKEYLFHTDTEETTPEVDEPEEDVVAEAIPEKEPELFSFEIPTNNPEPEINIEPETGRDTFSFIRTEPEVLRNDLTLDEAETFASADKDEAGTINASYRDEAQTGQEPQHTPLQEQTFAEPEPDVPETMVTPTIETESTPEPKQEVPAFTTPPQTPTYTATPEPMPTYQLNRQPEPQPTPAAEPERPLTLNERISAQRANNTQATPSALPPIKDLKGAITLNDKMLFVRDLFNGYSLAYSEAIEILNRFNNFDDAERFLNSNYVEKNRWADKPGTTEKFFELLKRRFA</sequence>
<keyword evidence="3" id="KW-1185">Reference proteome</keyword>
<gene>
    <name evidence="2" type="ORF">GSY63_15290</name>
</gene>